<accession>A0A0E9V4H2</accession>
<proteinExistence type="predicted"/>
<reference evidence="1" key="2">
    <citation type="journal article" date="2015" name="Fish Shellfish Immunol.">
        <title>Early steps in the European eel (Anguilla anguilla)-Vibrio vulnificus interaction in the gills: Role of the RtxA13 toxin.</title>
        <authorList>
            <person name="Callol A."/>
            <person name="Pajuelo D."/>
            <person name="Ebbesson L."/>
            <person name="Teles M."/>
            <person name="MacKenzie S."/>
            <person name="Amaro C."/>
        </authorList>
    </citation>
    <scope>NUCLEOTIDE SEQUENCE</scope>
</reference>
<dbReference type="AlphaFoldDB" id="A0A0E9V4H2"/>
<evidence type="ECO:0000313" key="1">
    <source>
        <dbReference type="EMBL" id="JAH72325.1"/>
    </source>
</evidence>
<reference evidence="1" key="1">
    <citation type="submission" date="2014-11" db="EMBL/GenBank/DDBJ databases">
        <authorList>
            <person name="Amaro Gonzalez C."/>
        </authorList>
    </citation>
    <scope>NUCLEOTIDE SEQUENCE</scope>
</reference>
<name>A0A0E9V4H2_ANGAN</name>
<dbReference type="EMBL" id="GBXM01036252">
    <property type="protein sequence ID" value="JAH72325.1"/>
    <property type="molecule type" value="Transcribed_RNA"/>
</dbReference>
<organism evidence="1">
    <name type="scientific">Anguilla anguilla</name>
    <name type="common">European freshwater eel</name>
    <name type="synonym">Muraena anguilla</name>
    <dbReference type="NCBI Taxonomy" id="7936"/>
    <lineage>
        <taxon>Eukaryota</taxon>
        <taxon>Metazoa</taxon>
        <taxon>Chordata</taxon>
        <taxon>Craniata</taxon>
        <taxon>Vertebrata</taxon>
        <taxon>Euteleostomi</taxon>
        <taxon>Actinopterygii</taxon>
        <taxon>Neopterygii</taxon>
        <taxon>Teleostei</taxon>
        <taxon>Anguilliformes</taxon>
        <taxon>Anguillidae</taxon>
        <taxon>Anguilla</taxon>
    </lineage>
</organism>
<protein>
    <submittedName>
        <fullName evidence="1">Uncharacterized protein</fullName>
    </submittedName>
</protein>
<sequence>MFNLSQRPAVLASDGNVALDIAVKDESVQASQPTLCDYSQTTPG</sequence>